<dbReference type="RefSeq" id="WP_109065360.1">
    <property type="nucleotide sequence ID" value="NZ_PDJT01000024.1"/>
</dbReference>
<dbReference type="EMBL" id="QEYI01000001">
    <property type="protein sequence ID" value="PWE23539.1"/>
    <property type="molecule type" value="Genomic_DNA"/>
</dbReference>
<comment type="caution">
    <text evidence="1">The sequence shown here is derived from an EMBL/GenBank/DDBJ whole genome shotgun (WGS) entry which is preliminary data.</text>
</comment>
<accession>A0A2U2C3C2</accession>
<name>A0A2U2C3C2_9BACT</name>
<proteinExistence type="predicted"/>
<evidence type="ECO:0000313" key="2">
    <source>
        <dbReference type="Proteomes" id="UP000245014"/>
    </source>
</evidence>
<protein>
    <submittedName>
        <fullName evidence="1">Uncharacterized protein</fullName>
    </submittedName>
</protein>
<evidence type="ECO:0000313" key="1">
    <source>
        <dbReference type="EMBL" id="PWE23539.1"/>
    </source>
</evidence>
<gene>
    <name evidence="1" type="ORF">DF188_02365</name>
</gene>
<dbReference type="Proteomes" id="UP000245014">
    <property type="component" value="Unassembled WGS sequence"/>
</dbReference>
<dbReference type="STRING" id="28200.GCA_001572935_01650"/>
<reference evidence="1 2" key="1">
    <citation type="submission" date="2018-05" db="EMBL/GenBank/DDBJ databases">
        <title>Antimicrobial susceptibility testing and genomic analysis of Arcobacter skirrowii strains and one Arcobacter butzleri isolated from German poultry farms.</title>
        <authorList>
            <person name="Haenel I."/>
            <person name="Hotzel H."/>
            <person name="Tomaso H."/>
            <person name="Busch A."/>
        </authorList>
    </citation>
    <scope>NUCLEOTIDE SEQUENCE [LARGE SCALE GENOMIC DNA]</scope>
    <source>
        <strain evidence="2">v</strain>
    </source>
</reference>
<dbReference type="AlphaFoldDB" id="A0A2U2C3C2"/>
<organism evidence="1 2">
    <name type="scientific">Aliarcobacter skirrowii</name>
    <dbReference type="NCBI Taxonomy" id="28200"/>
    <lineage>
        <taxon>Bacteria</taxon>
        <taxon>Pseudomonadati</taxon>
        <taxon>Campylobacterota</taxon>
        <taxon>Epsilonproteobacteria</taxon>
        <taxon>Campylobacterales</taxon>
        <taxon>Arcobacteraceae</taxon>
        <taxon>Aliarcobacter</taxon>
    </lineage>
</organism>
<sequence length="91" mass="10484">MKIIKTILFIGLFSLLLSNEKPTNQDIKIDLEPKIDYTPSQRYNTNIPQKIESKEKKKNSYDVGVDVDVNQEEKTIDKLKLDVEAVFKGID</sequence>